<protein>
    <submittedName>
        <fullName evidence="1">Uncharacterized protein</fullName>
    </submittedName>
</protein>
<evidence type="ECO:0000313" key="2">
    <source>
        <dbReference type="Proteomes" id="UP001500954"/>
    </source>
</evidence>
<keyword evidence="2" id="KW-1185">Reference proteome</keyword>
<sequence length="235" mass="27626">MDYQEKYNTLKEKIVDNFDYWLDSYIAIDISEAGEVDYLISDIDEYYFCISLEEELKFIIDALIDTSERELLIKFVGLKRALNRLLLANPHYNEEDFYNDDSESTKSISPFIKLHPNIKNKEKTLNTLYQELKSGEYIDCTKMEFFSIFEMSNSQKKVVWLRRQIDLLGLINCLEIKKIISYDNLTKAKLAFTYFKAKNKDFPLRSLEVTSTKTLSNDDKYKGIIDIVSKLIESN</sequence>
<dbReference type="EMBL" id="BAABCY010000080">
    <property type="protein sequence ID" value="GAA3579703.1"/>
    <property type="molecule type" value="Genomic_DNA"/>
</dbReference>
<comment type="caution">
    <text evidence="1">The sequence shown here is derived from an EMBL/GenBank/DDBJ whole genome shotgun (WGS) entry which is preliminary data.</text>
</comment>
<name>A0ABP6YEB7_9FLAO</name>
<dbReference type="RefSeq" id="WP_345007269.1">
    <property type="nucleotide sequence ID" value="NZ_BAABCY010000080.1"/>
</dbReference>
<dbReference type="Proteomes" id="UP001500954">
    <property type="component" value="Unassembled WGS sequence"/>
</dbReference>
<proteinExistence type="predicted"/>
<accession>A0ABP6YEB7</accession>
<gene>
    <name evidence="1" type="ORF">GCM10022395_30480</name>
</gene>
<evidence type="ECO:0000313" key="1">
    <source>
        <dbReference type="EMBL" id="GAA3579703.1"/>
    </source>
</evidence>
<organism evidence="1 2">
    <name type="scientific">Snuella lapsa</name>
    <dbReference type="NCBI Taxonomy" id="870481"/>
    <lineage>
        <taxon>Bacteria</taxon>
        <taxon>Pseudomonadati</taxon>
        <taxon>Bacteroidota</taxon>
        <taxon>Flavobacteriia</taxon>
        <taxon>Flavobacteriales</taxon>
        <taxon>Flavobacteriaceae</taxon>
        <taxon>Snuella</taxon>
    </lineage>
</organism>
<reference evidence="2" key="1">
    <citation type="journal article" date="2019" name="Int. J. Syst. Evol. Microbiol.">
        <title>The Global Catalogue of Microorganisms (GCM) 10K type strain sequencing project: providing services to taxonomists for standard genome sequencing and annotation.</title>
        <authorList>
            <consortium name="The Broad Institute Genomics Platform"/>
            <consortium name="The Broad Institute Genome Sequencing Center for Infectious Disease"/>
            <person name="Wu L."/>
            <person name="Ma J."/>
        </authorList>
    </citation>
    <scope>NUCLEOTIDE SEQUENCE [LARGE SCALE GENOMIC DNA]</scope>
    <source>
        <strain evidence="2">JCM 17111</strain>
    </source>
</reference>